<proteinExistence type="predicted"/>
<evidence type="ECO:0000313" key="1">
    <source>
        <dbReference type="EMBL" id="MBO8448882.1"/>
    </source>
</evidence>
<sequence length="1164" mass="125100">MVKHHLFRAAFMTVTAAVIIALPLSCVNEEYDLSRIDTTVSFGGDALVFPLGSTEDLTLKTLLSEEDFQYITSLDGVYGFTINGEYKVPEEDIPDLSAELQIDPVSFNHDFNIDFGTIDMSGMRLDEQNFSNDINFTGIEIPDVTIPQDALNSTVATGIWEYAPSADALDLNFPSSQSIEAGGLLDPSQFASFPSVGGDITIPARDITPLTVPERSFDVGVTINFHEGVKSISNIKLDENASLDISVDVLNSFMKSGSISPDIKIDLSGLVGLDAGESVLKIDELLSQENDYSLDKHCKVTSLAISDKDWSTDIDGNLLLSKHSSVTVNGTLSFVGDIVTDTDMIQSSANAGGLGLRVEFRFNDIVIADMTMEIEPVTLTEETSVDLGIDPVTLPEEVRGISEVLMETGSGLDIEISGANMEYAGGLEPVLESLVIQFPEEVVSPDLEADNTYTVSSIQLSQGLKDNIEVTSIHPGEAVDGTVSIDGSVRIKAVFKAEGSISLSSLPKDESQDPAISFNVVPNLTIDDYILVINDIEHEIEPQEHEVNFSLPDGVGEIGVFTVTPEAGENAQLSIAIGMPQTDGIEFQARDIKIDFPDMFQFEDPGQYSFNAEENSITLDGDIPDNVVLKIKSLQITPLRNDAGGYSAGGVITVSGRADVGSLNADGTVTGTDVQNLLDNGISIRGTMSAIENVTVSFDSFETTVENTQPITLFNFDDLPAELVSLEEVTLSDTRLQLSMNVTDIPVVLAGNPLNIEMEVHLPQEIVIDDERVDGDNVLHISGVLGDDHTFTMDPVVVSGLDLAGVDFAAGEGDFVREIRAEGKVVMENPSFNPEELSGKGVSVALSGGIPEINIVQATGKVDYRMDALNQTISLEDLPDFVKGEDFVLDFENPYITLDVTSNMGIPVNGTIEIIPSTGGTPDEQSSLTIEGFEIPAATSSAEAQTTSYWISATTDGVPSGYRHLTADLSPLLKKIPDNIEIRVNAGTDPEQLSVIETTAKYELGMSYDVVVPFEFGEDLDISMDYTIEDIPDVLGELLGMNSLGLGGYIESTLPLKLDLEMEMLDSKDNVIKTEPVKMTVAEGSAEKVSESPVDVWLKLAEGADASDFSKIRMNFKVTSGSMSGEPVTEESYIKAVLKVKVPGGVTVDLSSLGQSENTDEPQN</sequence>
<protein>
    <submittedName>
        <fullName evidence="1">Uncharacterized protein</fullName>
    </submittedName>
</protein>
<evidence type="ECO:0000313" key="2">
    <source>
        <dbReference type="Proteomes" id="UP000810252"/>
    </source>
</evidence>
<dbReference type="AlphaFoldDB" id="A0A9D9EKP5"/>
<organism evidence="1 2">
    <name type="scientific">Candidatus Cryptobacteroides merdigallinarum</name>
    <dbReference type="NCBI Taxonomy" id="2840770"/>
    <lineage>
        <taxon>Bacteria</taxon>
        <taxon>Pseudomonadati</taxon>
        <taxon>Bacteroidota</taxon>
        <taxon>Bacteroidia</taxon>
        <taxon>Bacteroidales</taxon>
        <taxon>Candidatus Cryptobacteroides</taxon>
    </lineage>
</organism>
<dbReference type="Proteomes" id="UP000810252">
    <property type="component" value="Unassembled WGS sequence"/>
</dbReference>
<accession>A0A9D9EKP5</accession>
<gene>
    <name evidence="1" type="ORF">IAC29_06395</name>
</gene>
<comment type="caution">
    <text evidence="1">The sequence shown here is derived from an EMBL/GenBank/DDBJ whole genome shotgun (WGS) entry which is preliminary data.</text>
</comment>
<reference evidence="1" key="2">
    <citation type="journal article" date="2021" name="PeerJ">
        <title>Extensive microbial diversity within the chicken gut microbiome revealed by metagenomics and culture.</title>
        <authorList>
            <person name="Gilroy R."/>
            <person name="Ravi A."/>
            <person name="Getino M."/>
            <person name="Pursley I."/>
            <person name="Horton D.L."/>
            <person name="Alikhan N.F."/>
            <person name="Baker D."/>
            <person name="Gharbi K."/>
            <person name="Hall N."/>
            <person name="Watson M."/>
            <person name="Adriaenssens E.M."/>
            <person name="Foster-Nyarko E."/>
            <person name="Jarju S."/>
            <person name="Secka A."/>
            <person name="Antonio M."/>
            <person name="Oren A."/>
            <person name="Chaudhuri R.R."/>
            <person name="La Ragione R."/>
            <person name="Hildebrand F."/>
            <person name="Pallen M.J."/>
        </authorList>
    </citation>
    <scope>NUCLEOTIDE SEQUENCE</scope>
    <source>
        <strain evidence="1">20514</strain>
    </source>
</reference>
<dbReference type="EMBL" id="JADIMQ010000090">
    <property type="protein sequence ID" value="MBO8448882.1"/>
    <property type="molecule type" value="Genomic_DNA"/>
</dbReference>
<reference evidence="1" key="1">
    <citation type="submission" date="2020-10" db="EMBL/GenBank/DDBJ databases">
        <authorList>
            <person name="Gilroy R."/>
        </authorList>
    </citation>
    <scope>NUCLEOTIDE SEQUENCE</scope>
    <source>
        <strain evidence="1">20514</strain>
    </source>
</reference>
<name>A0A9D9EKP5_9BACT</name>